<dbReference type="InterPro" id="IPR011075">
    <property type="entry name" value="TetR_C"/>
</dbReference>
<evidence type="ECO:0000256" key="2">
    <source>
        <dbReference type="ARBA" id="ARBA00023125"/>
    </source>
</evidence>
<reference evidence="6 7" key="1">
    <citation type="submission" date="2018-05" db="EMBL/GenBank/DDBJ databases">
        <title>Nocardioides silvaticus genome.</title>
        <authorList>
            <person name="Li C."/>
            <person name="Wang G."/>
        </authorList>
    </citation>
    <scope>NUCLEOTIDE SEQUENCE [LARGE SCALE GENOMIC DNA]</scope>
    <source>
        <strain evidence="6 7">CCTCC AB 2018079</strain>
    </source>
</reference>
<dbReference type="Proteomes" id="UP000245507">
    <property type="component" value="Unassembled WGS sequence"/>
</dbReference>
<dbReference type="PANTHER" id="PTHR47506">
    <property type="entry name" value="TRANSCRIPTIONAL REGULATORY PROTEIN"/>
    <property type="match status" value="1"/>
</dbReference>
<dbReference type="AlphaFoldDB" id="A0A316TI59"/>
<dbReference type="InterPro" id="IPR001647">
    <property type="entry name" value="HTH_TetR"/>
</dbReference>
<dbReference type="Gene3D" id="1.10.357.10">
    <property type="entry name" value="Tetracycline Repressor, domain 2"/>
    <property type="match status" value="1"/>
</dbReference>
<name>A0A316TI59_9ACTN</name>
<dbReference type="GO" id="GO:0003677">
    <property type="term" value="F:DNA binding"/>
    <property type="evidence" value="ECO:0007669"/>
    <property type="project" value="UniProtKB-UniRule"/>
</dbReference>
<evidence type="ECO:0000256" key="3">
    <source>
        <dbReference type="ARBA" id="ARBA00023163"/>
    </source>
</evidence>
<dbReference type="Pfam" id="PF16925">
    <property type="entry name" value="TetR_C_13"/>
    <property type="match status" value="1"/>
</dbReference>
<dbReference type="EMBL" id="QGDD01000002">
    <property type="protein sequence ID" value="PWN03478.1"/>
    <property type="molecule type" value="Genomic_DNA"/>
</dbReference>
<dbReference type="InterPro" id="IPR036271">
    <property type="entry name" value="Tet_transcr_reg_TetR-rel_C_sf"/>
</dbReference>
<evidence type="ECO:0000313" key="6">
    <source>
        <dbReference type="EMBL" id="PWN03478.1"/>
    </source>
</evidence>
<feature type="DNA-binding region" description="H-T-H motif" evidence="4">
    <location>
        <begin position="55"/>
        <end position="74"/>
    </location>
</feature>
<gene>
    <name evidence="6" type="ORF">DJ010_04995</name>
</gene>
<dbReference type="PROSITE" id="PS50977">
    <property type="entry name" value="HTH_TETR_2"/>
    <property type="match status" value="1"/>
</dbReference>
<dbReference type="SUPFAM" id="SSF46689">
    <property type="entry name" value="Homeodomain-like"/>
    <property type="match status" value="1"/>
</dbReference>
<keyword evidence="3" id="KW-0804">Transcription</keyword>
<dbReference type="PANTHER" id="PTHR47506:SF6">
    <property type="entry name" value="HTH-TYPE TRANSCRIPTIONAL REPRESSOR NEMR"/>
    <property type="match status" value="1"/>
</dbReference>
<protein>
    <recommendedName>
        <fullName evidence="5">HTH tetR-type domain-containing protein</fullName>
    </recommendedName>
</protein>
<sequence>MCPLSLQTVWSGTRFVADQTVCNNRVVPRDGTATRDRILTAARRLVIDNGFRATTVEAVLAASGTSKGAFFHHFASKRDLADALVTQYVADDLAMLEAGMTAAFEAGADPTSRAIAFLRYYEDLADEIMAGTTGCLYTSVLAEMELVDAATSDPITKAVVVWRERYAELLAAALGDRTDVDVDALSDHVFVTFEGAYLLARSTGDPGEMRRQLAVLRRLVEAVLR</sequence>
<keyword evidence="7" id="KW-1185">Reference proteome</keyword>
<evidence type="ECO:0000313" key="7">
    <source>
        <dbReference type="Proteomes" id="UP000245507"/>
    </source>
</evidence>
<evidence type="ECO:0000256" key="4">
    <source>
        <dbReference type="PROSITE-ProRule" id="PRU00335"/>
    </source>
</evidence>
<keyword evidence="1" id="KW-0805">Transcription regulation</keyword>
<proteinExistence type="predicted"/>
<accession>A0A316TI59</accession>
<comment type="caution">
    <text evidence="6">The sequence shown here is derived from an EMBL/GenBank/DDBJ whole genome shotgun (WGS) entry which is preliminary data.</text>
</comment>
<evidence type="ECO:0000259" key="5">
    <source>
        <dbReference type="PROSITE" id="PS50977"/>
    </source>
</evidence>
<dbReference type="SUPFAM" id="SSF48498">
    <property type="entry name" value="Tetracyclin repressor-like, C-terminal domain"/>
    <property type="match status" value="1"/>
</dbReference>
<dbReference type="InterPro" id="IPR009057">
    <property type="entry name" value="Homeodomain-like_sf"/>
</dbReference>
<organism evidence="6 7">
    <name type="scientific">Nocardioides silvaticus</name>
    <dbReference type="NCBI Taxonomy" id="2201891"/>
    <lineage>
        <taxon>Bacteria</taxon>
        <taxon>Bacillati</taxon>
        <taxon>Actinomycetota</taxon>
        <taxon>Actinomycetes</taxon>
        <taxon>Propionibacteriales</taxon>
        <taxon>Nocardioidaceae</taxon>
        <taxon>Nocardioides</taxon>
    </lineage>
</organism>
<dbReference type="Pfam" id="PF00440">
    <property type="entry name" value="TetR_N"/>
    <property type="match status" value="1"/>
</dbReference>
<dbReference type="PRINTS" id="PR00455">
    <property type="entry name" value="HTHTETR"/>
</dbReference>
<evidence type="ECO:0000256" key="1">
    <source>
        <dbReference type="ARBA" id="ARBA00023015"/>
    </source>
</evidence>
<keyword evidence="2 4" id="KW-0238">DNA-binding</keyword>
<feature type="domain" description="HTH tetR-type" evidence="5">
    <location>
        <begin position="32"/>
        <end position="92"/>
    </location>
</feature>